<proteinExistence type="evidence at transcript level"/>
<dbReference type="AlphaFoldDB" id="A0A345BEW3"/>
<organism evidence="11">
    <name type="scientific">Lobesia botrana</name>
    <dbReference type="NCBI Taxonomy" id="209534"/>
    <lineage>
        <taxon>Eukaryota</taxon>
        <taxon>Metazoa</taxon>
        <taxon>Ecdysozoa</taxon>
        <taxon>Arthropoda</taxon>
        <taxon>Hexapoda</taxon>
        <taxon>Insecta</taxon>
        <taxon>Pterygota</taxon>
        <taxon>Neoptera</taxon>
        <taxon>Endopterygota</taxon>
        <taxon>Lepidoptera</taxon>
        <taxon>Glossata</taxon>
        <taxon>Ditrysia</taxon>
        <taxon>Tortricoidea</taxon>
        <taxon>Tortricidae</taxon>
        <taxon>Olethreutinae</taxon>
        <taxon>Olethreutini</taxon>
        <taxon>Lobesia</taxon>
    </lineage>
</organism>
<evidence type="ECO:0000256" key="2">
    <source>
        <dbReference type="ARBA" id="ARBA00022475"/>
    </source>
</evidence>
<keyword evidence="5 10" id="KW-0552">Olfaction</keyword>
<evidence type="ECO:0000256" key="3">
    <source>
        <dbReference type="ARBA" id="ARBA00022606"/>
    </source>
</evidence>
<evidence type="ECO:0000256" key="4">
    <source>
        <dbReference type="ARBA" id="ARBA00022692"/>
    </source>
</evidence>
<evidence type="ECO:0000256" key="10">
    <source>
        <dbReference type="RuleBase" id="RU351113"/>
    </source>
</evidence>
<keyword evidence="8 10" id="KW-0675">Receptor</keyword>
<dbReference type="PANTHER" id="PTHR21137">
    <property type="entry name" value="ODORANT RECEPTOR"/>
    <property type="match status" value="1"/>
</dbReference>
<dbReference type="InterPro" id="IPR004117">
    <property type="entry name" value="7tm6_olfct_rcpt"/>
</dbReference>
<keyword evidence="4 10" id="KW-0812">Transmembrane</keyword>
<reference evidence="11" key="1">
    <citation type="journal article" date="2018" name="Comp. Biochem. Physiol. Part D Genomics Proteomics">
        <title>Analysis of the grapevine moth Lobesia botrana antennal transcriptome and expression of odorant-binding and chemosensory proteins.</title>
        <authorList>
            <person name="Rojas V."/>
            <person name="Jimenez H."/>
            <person name="Palma-Millanao R."/>
            <person name="Gonzalez-Gonzalez A."/>
            <person name="Machuca J."/>
            <person name="Godoy R."/>
            <person name="Ceballos R."/>
            <person name="Mutis A."/>
            <person name="Venthur H."/>
        </authorList>
    </citation>
    <scope>NUCLEOTIDE SEQUENCE</scope>
</reference>
<dbReference type="Pfam" id="PF02949">
    <property type="entry name" value="7tm_6"/>
    <property type="match status" value="1"/>
</dbReference>
<evidence type="ECO:0000256" key="8">
    <source>
        <dbReference type="ARBA" id="ARBA00023170"/>
    </source>
</evidence>
<feature type="transmembrane region" description="Helical" evidence="10">
    <location>
        <begin position="302"/>
        <end position="323"/>
    </location>
</feature>
<keyword evidence="7 10" id="KW-0472">Membrane</keyword>
<evidence type="ECO:0000256" key="7">
    <source>
        <dbReference type="ARBA" id="ARBA00023136"/>
    </source>
</evidence>
<feature type="transmembrane region" description="Helical" evidence="10">
    <location>
        <begin position="195"/>
        <end position="218"/>
    </location>
</feature>
<dbReference type="GO" id="GO:0007165">
    <property type="term" value="P:signal transduction"/>
    <property type="evidence" value="ECO:0007669"/>
    <property type="project" value="UniProtKB-KW"/>
</dbReference>
<dbReference type="GO" id="GO:0005549">
    <property type="term" value="F:odorant binding"/>
    <property type="evidence" value="ECO:0007669"/>
    <property type="project" value="InterPro"/>
</dbReference>
<evidence type="ECO:0000256" key="1">
    <source>
        <dbReference type="ARBA" id="ARBA00004651"/>
    </source>
</evidence>
<dbReference type="EMBL" id="MG816602">
    <property type="protein sequence ID" value="AXF48787.1"/>
    <property type="molecule type" value="mRNA"/>
</dbReference>
<accession>A0A345BEW3</accession>
<sequence length="384" mass="44650">MLNLDYDEMFKISIWALKINRSYPTIAKDKIWLLTIIPVHGFFCFGFCLIINSMIFHDLKIGNFSAACTNGIFSVLFICVSFKYLVMITKSKDIVTAINKVKNDYTAADFLCSEEQAITSAYANRASWVTKIWLLTSCSTFSVFPLQVVVLTIYYYAIGDSKFVHMYQMTYPGDLEVNKNEPFTYFFLLFMQCYYGFYTLLMYVGFTPLGLIFMLHACGRLEIVKYRIGNLFNGETYDEREIRQRLKNIVMPLQDVLDFVDLLKETFRVVYEVYMKATTVVFPIALYEILEAFKESRISIEFMTFIVAGTVLCFAPCYYSDLLMEKGLDLRMSVYASGWEVYPDSAMRRTLVIILCRLEREVAIRTLFRTVNLDAFSEVKLHIF</sequence>
<protein>
    <recommendedName>
        <fullName evidence="10">Odorant receptor</fullName>
    </recommendedName>
</protein>
<evidence type="ECO:0000256" key="5">
    <source>
        <dbReference type="ARBA" id="ARBA00022725"/>
    </source>
</evidence>
<evidence type="ECO:0000313" key="11">
    <source>
        <dbReference type="EMBL" id="AXF48787.1"/>
    </source>
</evidence>
<dbReference type="GO" id="GO:0004984">
    <property type="term" value="F:olfactory receptor activity"/>
    <property type="evidence" value="ECO:0007669"/>
    <property type="project" value="InterPro"/>
</dbReference>
<comment type="caution">
    <text evidence="10">Lacks conserved residue(s) required for the propagation of feature annotation.</text>
</comment>
<dbReference type="PANTHER" id="PTHR21137:SF35">
    <property type="entry name" value="ODORANT RECEPTOR 19A-RELATED"/>
    <property type="match status" value="1"/>
</dbReference>
<keyword evidence="9 10" id="KW-0807">Transducer</keyword>
<name>A0A345BEW3_9NEOP</name>
<feature type="transmembrane region" description="Helical" evidence="10">
    <location>
        <begin position="132"/>
        <end position="157"/>
    </location>
</feature>
<keyword evidence="3 10" id="KW-0716">Sensory transduction</keyword>
<evidence type="ECO:0000256" key="9">
    <source>
        <dbReference type="ARBA" id="ARBA00023224"/>
    </source>
</evidence>
<feature type="transmembrane region" description="Helical" evidence="10">
    <location>
        <begin position="61"/>
        <end position="82"/>
    </location>
</feature>
<feature type="transmembrane region" description="Helical" evidence="10">
    <location>
        <begin position="31"/>
        <end position="55"/>
    </location>
</feature>
<evidence type="ECO:0000256" key="6">
    <source>
        <dbReference type="ARBA" id="ARBA00022989"/>
    </source>
</evidence>
<comment type="subcellular location">
    <subcellularLocation>
        <location evidence="1 10">Cell membrane</location>
        <topology evidence="1 10">Multi-pass membrane protein</topology>
    </subcellularLocation>
</comment>
<keyword evidence="2" id="KW-1003">Cell membrane</keyword>
<keyword evidence="6 10" id="KW-1133">Transmembrane helix</keyword>
<comment type="similarity">
    <text evidence="10">Belongs to the insect chemoreceptor superfamily. Heteromeric odorant receptor channel (TC 1.A.69) family.</text>
</comment>
<dbReference type="GO" id="GO:0005886">
    <property type="term" value="C:plasma membrane"/>
    <property type="evidence" value="ECO:0007669"/>
    <property type="project" value="UniProtKB-SubCell"/>
</dbReference>